<proteinExistence type="predicted"/>
<dbReference type="Proteomes" id="UP001157134">
    <property type="component" value="Unassembled WGS sequence"/>
</dbReference>
<keyword evidence="3" id="KW-1185">Reference proteome</keyword>
<dbReference type="RefSeq" id="WP_284296944.1">
    <property type="nucleotide sequence ID" value="NZ_BSSV01000002.1"/>
</dbReference>
<name>A0ABQ6HAI3_9GAMM</name>
<dbReference type="EMBL" id="BSSV01000002">
    <property type="protein sequence ID" value="GLX85133.1"/>
    <property type="molecule type" value="Genomic_DNA"/>
</dbReference>
<dbReference type="Gene3D" id="3.40.190.10">
    <property type="entry name" value="Periplasmic binding protein-like II"/>
    <property type="match status" value="2"/>
</dbReference>
<sequence length="266" mass="30673">MSRSRFLALVISMLPFTGQTQEELVIYTEHFPPYNFQINNKIQGINIDLIKSACKNADIDCDFELYPWQRAYKKSLKTENAGLVSTAYTEERESLFQWVGPLVSGASCFYKLKARHDIVINEKNDLLNYSIGLPWSDVYEEILKNWGFEKGTNYVTFSEKYAYANAFKSDKLDLFIASNVTLPRHLSKLNLSFEDVEPVYLLEDPDLGGNYLALNNNVDQHTVDKLQQEVEKLMSSSTPDDLQEHYIRSRLSDPNNRSNIARQCRI</sequence>
<comment type="caution">
    <text evidence="2">The sequence shown here is derived from an EMBL/GenBank/DDBJ whole genome shotgun (WGS) entry which is preliminary data.</text>
</comment>
<evidence type="ECO:0000313" key="2">
    <source>
        <dbReference type="EMBL" id="GLX85133.1"/>
    </source>
</evidence>
<dbReference type="Pfam" id="PF00497">
    <property type="entry name" value="SBP_bac_3"/>
    <property type="match status" value="1"/>
</dbReference>
<organism evidence="2 3">
    <name type="scientific">Thalassotalea loyana</name>
    <dbReference type="NCBI Taxonomy" id="280483"/>
    <lineage>
        <taxon>Bacteria</taxon>
        <taxon>Pseudomonadati</taxon>
        <taxon>Pseudomonadota</taxon>
        <taxon>Gammaproteobacteria</taxon>
        <taxon>Alteromonadales</taxon>
        <taxon>Colwelliaceae</taxon>
        <taxon>Thalassotalea</taxon>
    </lineage>
</organism>
<dbReference type="SUPFAM" id="SSF53850">
    <property type="entry name" value="Periplasmic binding protein-like II"/>
    <property type="match status" value="1"/>
</dbReference>
<gene>
    <name evidence="2" type="ORF">tloyanaT_13850</name>
</gene>
<dbReference type="InterPro" id="IPR001638">
    <property type="entry name" value="Solute-binding_3/MltF_N"/>
</dbReference>
<protein>
    <recommendedName>
        <fullName evidence="1">Solute-binding protein family 3/N-terminal domain-containing protein</fullName>
    </recommendedName>
</protein>
<dbReference type="PANTHER" id="PTHR38834">
    <property type="entry name" value="PERIPLASMIC SUBSTRATE BINDING PROTEIN FAMILY 3"/>
    <property type="match status" value="1"/>
</dbReference>
<dbReference type="PANTHER" id="PTHR38834:SF3">
    <property type="entry name" value="SOLUTE-BINDING PROTEIN FAMILY 3_N-TERMINAL DOMAIN-CONTAINING PROTEIN"/>
    <property type="match status" value="1"/>
</dbReference>
<reference evidence="2 3" key="1">
    <citation type="submission" date="2023-03" db="EMBL/GenBank/DDBJ databases">
        <title>Thalassotalea loyana LMG 22536T draft genome sequence.</title>
        <authorList>
            <person name="Sawabe T."/>
        </authorList>
    </citation>
    <scope>NUCLEOTIDE SEQUENCE [LARGE SCALE GENOMIC DNA]</scope>
    <source>
        <strain evidence="2 3">LMG 22536</strain>
    </source>
</reference>
<accession>A0ABQ6HAI3</accession>
<evidence type="ECO:0000313" key="3">
    <source>
        <dbReference type="Proteomes" id="UP001157134"/>
    </source>
</evidence>
<evidence type="ECO:0000259" key="1">
    <source>
        <dbReference type="Pfam" id="PF00497"/>
    </source>
</evidence>
<feature type="domain" description="Solute-binding protein family 3/N-terminal" evidence="1">
    <location>
        <begin position="25"/>
        <end position="247"/>
    </location>
</feature>